<keyword evidence="4" id="KW-0309">Germination</keyword>
<protein>
    <submittedName>
        <fullName evidence="9">GerAB/ArcD/ProY family transporter</fullName>
    </submittedName>
</protein>
<comment type="subcellular location">
    <subcellularLocation>
        <location evidence="1">Membrane</location>
        <topology evidence="1">Multi-pass membrane protein</topology>
    </subcellularLocation>
</comment>
<sequence>MPLILYIITYVLVVATLTVPEVIAVTWPTISFIQSYEVTGIFLERLELFLLITWMLQFFNTFDLLLLRSRRHDENLQQFIYNEPYCFGSNRFSGQNP</sequence>
<dbReference type="EMBL" id="JAGTPW010000082">
    <property type="protein sequence ID" value="MBR8646246.1"/>
    <property type="molecule type" value="Genomic_DNA"/>
</dbReference>
<proteinExistence type="inferred from homology"/>
<reference evidence="9" key="1">
    <citation type="submission" date="2021-04" db="EMBL/GenBank/DDBJ databases">
        <title>Whole genome sequencing of Enterococci isolates from hospitalized patients.</title>
        <authorList>
            <person name="Ogoti B.M."/>
            <person name="Onyambu F.G."/>
        </authorList>
    </citation>
    <scope>NUCLEOTIDE SEQUENCE</scope>
    <source>
        <strain evidence="9">242</strain>
    </source>
</reference>
<dbReference type="GO" id="GO:0016020">
    <property type="term" value="C:membrane"/>
    <property type="evidence" value="ECO:0007669"/>
    <property type="project" value="UniProtKB-SubCell"/>
</dbReference>
<evidence type="ECO:0000256" key="2">
    <source>
        <dbReference type="ARBA" id="ARBA00007998"/>
    </source>
</evidence>
<evidence type="ECO:0000256" key="5">
    <source>
        <dbReference type="ARBA" id="ARBA00022692"/>
    </source>
</evidence>
<evidence type="ECO:0000313" key="9">
    <source>
        <dbReference type="EMBL" id="MBR8646246.1"/>
    </source>
</evidence>
<feature type="transmembrane region" description="Helical" evidence="8">
    <location>
        <begin position="48"/>
        <end position="67"/>
    </location>
</feature>
<comment type="similarity">
    <text evidence="2">Belongs to the amino acid-polyamine-organocation (APC) superfamily. Spore germination protein (SGP) (TC 2.A.3.9) family.</text>
</comment>
<dbReference type="Pfam" id="PF03845">
    <property type="entry name" value="Spore_permease"/>
    <property type="match status" value="1"/>
</dbReference>
<accession>A0A941J927</accession>
<dbReference type="Proteomes" id="UP000680045">
    <property type="component" value="Unassembled WGS sequence"/>
</dbReference>
<organism evidence="9 10">
    <name type="scientific">Peribacillus frigoritolerans</name>
    <dbReference type="NCBI Taxonomy" id="450367"/>
    <lineage>
        <taxon>Bacteria</taxon>
        <taxon>Bacillati</taxon>
        <taxon>Bacillota</taxon>
        <taxon>Bacilli</taxon>
        <taxon>Bacillales</taxon>
        <taxon>Bacillaceae</taxon>
        <taxon>Peribacillus</taxon>
    </lineage>
</organism>
<keyword evidence="5 8" id="KW-0812">Transmembrane</keyword>
<name>A0A941J927_9BACI</name>
<evidence type="ECO:0000256" key="6">
    <source>
        <dbReference type="ARBA" id="ARBA00022989"/>
    </source>
</evidence>
<gene>
    <name evidence="9" type="ORF">KEH51_27955</name>
</gene>
<evidence type="ECO:0000256" key="4">
    <source>
        <dbReference type="ARBA" id="ARBA00022544"/>
    </source>
</evidence>
<comment type="caution">
    <text evidence="9">The sequence shown here is derived from an EMBL/GenBank/DDBJ whole genome shotgun (WGS) entry which is preliminary data.</text>
</comment>
<evidence type="ECO:0000256" key="7">
    <source>
        <dbReference type="ARBA" id="ARBA00023136"/>
    </source>
</evidence>
<keyword evidence="3" id="KW-0813">Transport</keyword>
<dbReference type="AlphaFoldDB" id="A0A941J927"/>
<evidence type="ECO:0000256" key="3">
    <source>
        <dbReference type="ARBA" id="ARBA00022448"/>
    </source>
</evidence>
<evidence type="ECO:0000256" key="1">
    <source>
        <dbReference type="ARBA" id="ARBA00004141"/>
    </source>
</evidence>
<dbReference type="GO" id="GO:0009847">
    <property type="term" value="P:spore germination"/>
    <property type="evidence" value="ECO:0007669"/>
    <property type="project" value="InterPro"/>
</dbReference>
<keyword evidence="6 8" id="KW-1133">Transmembrane helix</keyword>
<dbReference type="InterPro" id="IPR004761">
    <property type="entry name" value="Spore_GerAB"/>
</dbReference>
<dbReference type="PANTHER" id="PTHR34975:SF2">
    <property type="entry name" value="SPORE GERMINATION PROTEIN A2"/>
    <property type="match status" value="1"/>
</dbReference>
<evidence type="ECO:0000313" key="10">
    <source>
        <dbReference type="Proteomes" id="UP000680045"/>
    </source>
</evidence>
<dbReference type="PANTHER" id="PTHR34975">
    <property type="entry name" value="SPORE GERMINATION PROTEIN A2"/>
    <property type="match status" value="1"/>
</dbReference>
<keyword evidence="7 8" id="KW-0472">Membrane</keyword>
<evidence type="ECO:0000256" key="8">
    <source>
        <dbReference type="SAM" id="Phobius"/>
    </source>
</evidence>